<dbReference type="GO" id="GO:0005524">
    <property type="term" value="F:ATP binding"/>
    <property type="evidence" value="ECO:0007669"/>
    <property type="project" value="UniProtKB-UniRule"/>
</dbReference>
<dbReference type="AlphaFoldDB" id="F2BVU0"/>
<dbReference type="PROSITE" id="PS51733">
    <property type="entry name" value="BPL_LPL_CATALYTIC"/>
    <property type="match status" value="1"/>
</dbReference>
<dbReference type="Proteomes" id="UP000003503">
    <property type="component" value="Unassembled WGS sequence"/>
</dbReference>
<proteinExistence type="inferred from homology"/>
<feature type="binding site" evidence="5">
    <location>
        <begin position="126"/>
        <end position="128"/>
    </location>
    <ligand>
        <name>biotin</name>
        <dbReference type="ChEBI" id="CHEBI:57586"/>
    </ligand>
</feature>
<dbReference type="Gene3D" id="3.30.930.10">
    <property type="entry name" value="Bira Bifunctional Protein, Domain 2"/>
    <property type="match status" value="1"/>
</dbReference>
<evidence type="ECO:0000256" key="3">
    <source>
        <dbReference type="ARBA" id="ARBA00022840"/>
    </source>
</evidence>
<evidence type="ECO:0000256" key="1">
    <source>
        <dbReference type="ARBA" id="ARBA00022598"/>
    </source>
</evidence>
<dbReference type="HOGENOM" id="CLU_051096_0_0_9"/>
<dbReference type="NCBIfam" id="TIGR00121">
    <property type="entry name" value="birA_ligase"/>
    <property type="match status" value="1"/>
</dbReference>
<dbReference type="InterPro" id="IPR030855">
    <property type="entry name" value="Bifunct_BirA"/>
</dbReference>
<dbReference type="InterPro" id="IPR036388">
    <property type="entry name" value="WH-like_DNA-bd_sf"/>
</dbReference>
<dbReference type="Gene3D" id="1.10.10.10">
    <property type="entry name" value="Winged helix-like DNA-binding domain superfamily/Winged helix DNA-binding domain"/>
    <property type="match status" value="1"/>
</dbReference>
<keyword evidence="5" id="KW-0678">Repressor</keyword>
<dbReference type="eggNOG" id="COG0340">
    <property type="taxonomic scope" value="Bacteria"/>
</dbReference>
<dbReference type="eggNOG" id="COG1654">
    <property type="taxonomic scope" value="Bacteria"/>
</dbReference>
<keyword evidence="1 5" id="KW-0436">Ligase</keyword>
<dbReference type="GO" id="GO:0005737">
    <property type="term" value="C:cytoplasm"/>
    <property type="evidence" value="ECO:0007669"/>
    <property type="project" value="TreeGrafter"/>
</dbReference>
<keyword evidence="8" id="KW-1185">Reference proteome</keyword>
<dbReference type="InterPro" id="IPR036390">
    <property type="entry name" value="WH_DNA-bd_sf"/>
</dbReference>
<comment type="similarity">
    <text evidence="5">Belongs to the biotin--protein ligase family.</text>
</comment>
<dbReference type="SUPFAM" id="SSF55681">
    <property type="entry name" value="Class II aaRS and biotin synthetases"/>
    <property type="match status" value="1"/>
</dbReference>
<comment type="catalytic activity">
    <reaction evidence="5">
        <text>biotin + L-lysyl-[protein] + ATP = N(6)-biotinyl-L-lysyl-[protein] + AMP + diphosphate + H(+)</text>
        <dbReference type="Rhea" id="RHEA:11756"/>
        <dbReference type="Rhea" id="RHEA-COMP:9752"/>
        <dbReference type="Rhea" id="RHEA-COMP:10505"/>
        <dbReference type="ChEBI" id="CHEBI:15378"/>
        <dbReference type="ChEBI" id="CHEBI:29969"/>
        <dbReference type="ChEBI" id="CHEBI:30616"/>
        <dbReference type="ChEBI" id="CHEBI:33019"/>
        <dbReference type="ChEBI" id="CHEBI:57586"/>
        <dbReference type="ChEBI" id="CHEBI:83144"/>
        <dbReference type="ChEBI" id="CHEBI:456215"/>
        <dbReference type="EC" id="6.3.4.15"/>
    </reaction>
</comment>
<dbReference type="GO" id="GO:0009249">
    <property type="term" value="P:protein lipoylation"/>
    <property type="evidence" value="ECO:0007669"/>
    <property type="project" value="UniProtKB-ARBA"/>
</dbReference>
<dbReference type="GO" id="GO:0004077">
    <property type="term" value="F:biotin--[biotin carboxyl-carrier protein] ligase activity"/>
    <property type="evidence" value="ECO:0007669"/>
    <property type="project" value="UniProtKB-UniRule"/>
</dbReference>
<dbReference type="GO" id="GO:0006355">
    <property type="term" value="P:regulation of DNA-templated transcription"/>
    <property type="evidence" value="ECO:0007669"/>
    <property type="project" value="UniProtKB-UniRule"/>
</dbReference>
<dbReference type="InterPro" id="IPR013196">
    <property type="entry name" value="HTH_11"/>
</dbReference>
<gene>
    <name evidence="5 7" type="primary">birA</name>
    <name evidence="7" type="ORF">HMPREF9083_0307</name>
</gene>
<dbReference type="Pfam" id="PF08279">
    <property type="entry name" value="HTH_11"/>
    <property type="match status" value="1"/>
</dbReference>
<dbReference type="CDD" id="cd00090">
    <property type="entry name" value="HTH_ARSR"/>
    <property type="match status" value="1"/>
</dbReference>
<dbReference type="STRING" id="888062.HMPREF9083_0307"/>
<evidence type="ECO:0000313" key="7">
    <source>
        <dbReference type="EMBL" id="EGF15616.1"/>
    </source>
</evidence>
<name>F2BVU0_9FIRM</name>
<dbReference type="EMBL" id="AFBB01000006">
    <property type="protein sequence ID" value="EGF15616.1"/>
    <property type="molecule type" value="Genomic_DNA"/>
</dbReference>
<feature type="binding site" evidence="5">
    <location>
        <position position="122"/>
    </location>
    <ligand>
        <name>biotin</name>
        <dbReference type="ChEBI" id="CHEBI:57586"/>
    </ligand>
</feature>
<dbReference type="PANTHER" id="PTHR12835:SF5">
    <property type="entry name" value="BIOTIN--PROTEIN LIGASE"/>
    <property type="match status" value="1"/>
</dbReference>
<dbReference type="InterPro" id="IPR004408">
    <property type="entry name" value="Biotin_CoA_COase_ligase"/>
</dbReference>
<keyword evidence="5" id="KW-0804">Transcription</keyword>
<keyword evidence="5" id="KW-0805">Transcription regulation</keyword>
<evidence type="ECO:0000256" key="2">
    <source>
        <dbReference type="ARBA" id="ARBA00022741"/>
    </source>
</evidence>
<evidence type="ECO:0000259" key="6">
    <source>
        <dbReference type="PROSITE" id="PS51733"/>
    </source>
</evidence>
<feature type="binding site" evidence="5">
    <location>
        <begin position="98"/>
        <end position="100"/>
    </location>
    <ligand>
        <name>biotin</name>
        <dbReference type="ChEBI" id="CHEBI:57586"/>
    </ligand>
</feature>
<reference evidence="7 8" key="1">
    <citation type="submission" date="2011-02" db="EMBL/GenBank/DDBJ databases">
        <authorList>
            <person name="Muzny D."/>
            <person name="Qin X."/>
            <person name="Deng J."/>
            <person name="Jiang H."/>
            <person name="Liu Y."/>
            <person name="Qu J."/>
            <person name="Song X.-Z."/>
            <person name="Zhang L."/>
            <person name="Thornton R."/>
            <person name="Coyle M."/>
            <person name="Francisco L."/>
            <person name="Jackson L."/>
            <person name="Javaid M."/>
            <person name="Korchina V."/>
            <person name="Kovar C."/>
            <person name="Mata R."/>
            <person name="Mathew T."/>
            <person name="Ngo R."/>
            <person name="Nguyen L."/>
            <person name="Nguyen N."/>
            <person name="Okwuonu G."/>
            <person name="Ongeri F."/>
            <person name="Pham C."/>
            <person name="Simmons D."/>
            <person name="Wilczek-Boney K."/>
            <person name="Hale W."/>
            <person name="Jakkamsetti A."/>
            <person name="Pham P."/>
            <person name="Ruth R."/>
            <person name="San Lucas F."/>
            <person name="Warren J."/>
            <person name="Zhang J."/>
            <person name="Zhao Z."/>
            <person name="Zhou C."/>
            <person name="Zhu D."/>
            <person name="Lee S."/>
            <person name="Bess C."/>
            <person name="Blankenburg K."/>
            <person name="Forbes L."/>
            <person name="Fu Q."/>
            <person name="Gubbala S."/>
            <person name="Hirani K."/>
            <person name="Jayaseelan J.C."/>
            <person name="Lara F."/>
            <person name="Munidasa M."/>
            <person name="Palculict T."/>
            <person name="Patil S."/>
            <person name="Pu L.-L."/>
            <person name="Saada N."/>
            <person name="Tang L."/>
            <person name="Weissenberger G."/>
            <person name="Zhu Y."/>
            <person name="Hemphill L."/>
            <person name="Shang Y."/>
            <person name="Youmans B."/>
            <person name="Ayvaz T."/>
            <person name="Ross M."/>
            <person name="Santibanez J."/>
            <person name="Aqrawi P."/>
            <person name="Gross S."/>
            <person name="Joshi V."/>
            <person name="Fowler G."/>
            <person name="Nazareth L."/>
            <person name="Reid J."/>
            <person name="Worley K."/>
            <person name="Petrosino J."/>
            <person name="Highlander S."/>
            <person name="Gibbs R."/>
        </authorList>
    </citation>
    <scope>NUCLEOTIDE SEQUENCE [LARGE SCALE GENOMIC DNA]</scope>
    <source>
        <strain evidence="7 8">DSM 19965</strain>
    </source>
</reference>
<dbReference type="Gene3D" id="2.30.30.100">
    <property type="match status" value="1"/>
</dbReference>
<feature type="binding site" evidence="5">
    <location>
        <position position="193"/>
    </location>
    <ligand>
        <name>biotin</name>
        <dbReference type="ChEBI" id="CHEBI:57586"/>
    </ligand>
</feature>
<dbReference type="InterPro" id="IPR004143">
    <property type="entry name" value="BPL_LPL_catalytic"/>
</dbReference>
<dbReference type="SUPFAM" id="SSF50037">
    <property type="entry name" value="C-terminal domain of transcriptional repressors"/>
    <property type="match status" value="1"/>
</dbReference>
<evidence type="ECO:0000256" key="4">
    <source>
        <dbReference type="ARBA" id="ARBA00023267"/>
    </source>
</evidence>
<comment type="function">
    <text evidence="5">Acts both as a biotin--[acetyl-CoA-carboxylase] ligase and a repressor.</text>
</comment>
<protein>
    <recommendedName>
        <fullName evidence="5">Bifunctional ligase/repressor BirA</fullName>
    </recommendedName>
    <alternativeName>
        <fullName evidence="5">Biotin--[acetyl-CoA-carboxylase] ligase</fullName>
        <ecNumber evidence="5">6.3.4.15</ecNumber>
    </alternativeName>
    <alternativeName>
        <fullName evidence="5">Biotin--protein ligase</fullName>
    </alternativeName>
    <alternativeName>
        <fullName evidence="5">Biotin-[acetyl-CoA carboxylase] synthetase</fullName>
    </alternativeName>
</protein>
<dbReference type="CDD" id="cd16442">
    <property type="entry name" value="BPL"/>
    <property type="match status" value="1"/>
</dbReference>
<sequence>MSFTEEEQMRNEILEYFRKANGEYVSGQQISDALKVSRTAIWKHIKVLKDRGYIFESSTKKGYRLIYAPDLLTPLEVSNELKTDILGKRIVYMEITKSSNNEAKMIAAQGAENGTLVIAEEQTGGRGRLTRNFYSPFAKGIWMSLILRPKFLPMEASKCTLMAAVAVCKAVRQFGLTEAGIKWPNDVLYKGKKLVGILTEMSSSMEKIDYIVVGIGINTGIKENEFPEEVRGRATSFLNEGIEISRKELLAAVLFELEKNYIEVEKYGFANILEEWRKLTVTLGKNVQIISYGETYTGKAQDIDQDGCLLVKTDKGIKRVIVGDVSIRPAGNLK</sequence>
<dbReference type="GO" id="GO:0003677">
    <property type="term" value="F:DNA binding"/>
    <property type="evidence" value="ECO:0007669"/>
    <property type="project" value="UniProtKB-UniRule"/>
</dbReference>
<dbReference type="SUPFAM" id="SSF46785">
    <property type="entry name" value="Winged helix' DNA-binding domain"/>
    <property type="match status" value="1"/>
</dbReference>
<accession>F2BVU0</accession>
<keyword evidence="3 5" id="KW-0067">ATP-binding</keyword>
<dbReference type="InterPro" id="IPR045864">
    <property type="entry name" value="aa-tRNA-synth_II/BPL/LPL"/>
</dbReference>
<dbReference type="Pfam" id="PF02237">
    <property type="entry name" value="BPL_C"/>
    <property type="match status" value="1"/>
</dbReference>
<dbReference type="EC" id="6.3.4.15" evidence="5"/>
<organism evidence="7 8">
    <name type="scientific">Dialister micraerophilus DSM 19965</name>
    <dbReference type="NCBI Taxonomy" id="888062"/>
    <lineage>
        <taxon>Bacteria</taxon>
        <taxon>Bacillati</taxon>
        <taxon>Bacillota</taxon>
        <taxon>Negativicutes</taxon>
        <taxon>Veillonellales</taxon>
        <taxon>Veillonellaceae</taxon>
        <taxon>Dialister</taxon>
    </lineage>
</organism>
<keyword evidence="2 5" id="KW-0547">Nucleotide-binding</keyword>
<dbReference type="InterPro" id="IPR008988">
    <property type="entry name" value="Transcriptional_repressor_C"/>
</dbReference>
<evidence type="ECO:0000313" key="8">
    <source>
        <dbReference type="Proteomes" id="UP000003503"/>
    </source>
</evidence>
<keyword evidence="4 5" id="KW-0092">Biotin</keyword>
<comment type="caution">
    <text evidence="7">The sequence shown here is derived from an EMBL/GenBank/DDBJ whole genome shotgun (WGS) entry which is preliminary data.</text>
</comment>
<dbReference type="InterPro" id="IPR011991">
    <property type="entry name" value="ArsR-like_HTH"/>
</dbReference>
<dbReference type="GO" id="GO:0016740">
    <property type="term" value="F:transferase activity"/>
    <property type="evidence" value="ECO:0007669"/>
    <property type="project" value="UniProtKB-ARBA"/>
</dbReference>
<dbReference type="PANTHER" id="PTHR12835">
    <property type="entry name" value="BIOTIN PROTEIN LIGASE"/>
    <property type="match status" value="1"/>
</dbReference>
<dbReference type="Pfam" id="PF03099">
    <property type="entry name" value="BPL_LplA_LipB"/>
    <property type="match status" value="1"/>
</dbReference>
<dbReference type="HAMAP" id="MF_00978">
    <property type="entry name" value="Bifunct_BirA"/>
    <property type="match status" value="1"/>
</dbReference>
<evidence type="ECO:0000256" key="5">
    <source>
        <dbReference type="HAMAP-Rule" id="MF_00978"/>
    </source>
</evidence>
<keyword evidence="5" id="KW-0238">DNA-binding</keyword>
<feature type="DNA-binding region" description="H-T-H motif" evidence="5">
    <location>
        <begin position="27"/>
        <end position="46"/>
    </location>
</feature>
<feature type="domain" description="BPL/LPL catalytic" evidence="6">
    <location>
        <begin position="66"/>
        <end position="265"/>
    </location>
</feature>
<dbReference type="InterPro" id="IPR003142">
    <property type="entry name" value="BPL_C"/>
</dbReference>